<feature type="transmembrane region" description="Helical" evidence="1">
    <location>
        <begin position="50"/>
        <end position="71"/>
    </location>
</feature>
<dbReference type="EMBL" id="JXDG01000006">
    <property type="protein sequence ID" value="KIH85561.1"/>
    <property type="molecule type" value="Genomic_DNA"/>
</dbReference>
<dbReference type="OrthoDB" id="7032452at2"/>
<keyword evidence="1" id="KW-1133">Transmembrane helix</keyword>
<dbReference type="STRING" id="226910.UCMB321_0675"/>
<sequence length="151" mass="17318">MSEELTLRGFFREHFLGFIAGIFAAYFSLGLSVVLAFVTYFRHLPLADSGLYILLTGAVLTLLIVHGNLMVLWGRPQWVWLLIGVFVACLLFVLPTIVYDPHRGLYGLALLFPLLGLLFLNSRGQRDMRRKLVDIRQQRETLRRALAQRRT</sequence>
<protein>
    <submittedName>
        <fullName evidence="2">Uncharacterized protein</fullName>
    </submittedName>
</protein>
<reference evidence="2 3" key="1">
    <citation type="submission" date="2015-01" db="EMBL/GenBank/DDBJ databases">
        <title>Complete genome of Pseudomonas batumici UCM B-321 producer of the batumin antibiotic with strong antistaphilococcal and potential anticancer activity.</title>
        <authorList>
            <person name="Klochko V.V."/>
            <person name="Zelena L.B."/>
            <person name="Elena K.A."/>
            <person name="Reva O.N."/>
        </authorList>
    </citation>
    <scope>NUCLEOTIDE SEQUENCE [LARGE SCALE GENOMIC DNA]</scope>
    <source>
        <strain evidence="2 3">UCM B-321</strain>
    </source>
</reference>
<evidence type="ECO:0000256" key="1">
    <source>
        <dbReference type="SAM" id="Phobius"/>
    </source>
</evidence>
<feature type="transmembrane region" description="Helical" evidence="1">
    <location>
        <begin position="15"/>
        <end position="38"/>
    </location>
</feature>
<accession>A0A0C2I8K4</accession>
<dbReference type="Proteomes" id="UP000031535">
    <property type="component" value="Unassembled WGS sequence"/>
</dbReference>
<feature type="transmembrane region" description="Helical" evidence="1">
    <location>
        <begin position="104"/>
        <end position="121"/>
    </location>
</feature>
<evidence type="ECO:0000313" key="2">
    <source>
        <dbReference type="EMBL" id="KIH85561.1"/>
    </source>
</evidence>
<dbReference type="RefSeq" id="WP_040063863.1">
    <property type="nucleotide sequence ID" value="NZ_JXDG01000006.1"/>
</dbReference>
<evidence type="ECO:0000313" key="3">
    <source>
        <dbReference type="Proteomes" id="UP000031535"/>
    </source>
</evidence>
<name>A0A0C2I8K4_9PSED</name>
<feature type="transmembrane region" description="Helical" evidence="1">
    <location>
        <begin position="78"/>
        <end position="98"/>
    </location>
</feature>
<keyword evidence="1" id="KW-0812">Transmembrane</keyword>
<keyword evidence="1" id="KW-0472">Membrane</keyword>
<comment type="caution">
    <text evidence="2">The sequence shown here is derived from an EMBL/GenBank/DDBJ whole genome shotgun (WGS) entry which is preliminary data.</text>
</comment>
<keyword evidence="3" id="KW-1185">Reference proteome</keyword>
<dbReference type="PATRIC" id="fig|226910.6.peg.673"/>
<dbReference type="AlphaFoldDB" id="A0A0C2I8K4"/>
<proteinExistence type="predicted"/>
<gene>
    <name evidence="2" type="ORF">UCMB321_0675</name>
</gene>
<organism evidence="2 3">
    <name type="scientific">Pseudomonas batumici</name>
    <dbReference type="NCBI Taxonomy" id="226910"/>
    <lineage>
        <taxon>Bacteria</taxon>
        <taxon>Pseudomonadati</taxon>
        <taxon>Pseudomonadota</taxon>
        <taxon>Gammaproteobacteria</taxon>
        <taxon>Pseudomonadales</taxon>
        <taxon>Pseudomonadaceae</taxon>
        <taxon>Pseudomonas</taxon>
    </lineage>
</organism>